<evidence type="ECO:0008006" key="3">
    <source>
        <dbReference type="Google" id="ProtNLM"/>
    </source>
</evidence>
<accession>A0A5K7YJU8</accession>
<evidence type="ECO:0000313" key="1">
    <source>
        <dbReference type="EMBL" id="BBO69476.1"/>
    </source>
</evidence>
<dbReference type="EMBL" id="AP021874">
    <property type="protein sequence ID" value="BBO69476.1"/>
    <property type="molecule type" value="Genomic_DNA"/>
</dbReference>
<proteinExistence type="predicted"/>
<organism evidence="1 2">
    <name type="scientific">Desulfosarcina alkanivorans</name>
    <dbReference type="NCBI Taxonomy" id="571177"/>
    <lineage>
        <taxon>Bacteria</taxon>
        <taxon>Pseudomonadati</taxon>
        <taxon>Thermodesulfobacteriota</taxon>
        <taxon>Desulfobacteria</taxon>
        <taxon>Desulfobacterales</taxon>
        <taxon>Desulfosarcinaceae</taxon>
        <taxon>Desulfosarcina</taxon>
    </lineage>
</organism>
<dbReference type="AlphaFoldDB" id="A0A5K7YJU8"/>
<gene>
    <name evidence="1" type="ORF">DSCA_34060</name>
</gene>
<dbReference type="KEGG" id="dalk:DSCA_34060"/>
<dbReference type="Proteomes" id="UP000427906">
    <property type="component" value="Chromosome"/>
</dbReference>
<evidence type="ECO:0000313" key="2">
    <source>
        <dbReference type="Proteomes" id="UP000427906"/>
    </source>
</evidence>
<protein>
    <recommendedName>
        <fullName evidence="3">DUF3224 domain-containing protein</fullName>
    </recommendedName>
</protein>
<dbReference type="RefSeq" id="WP_155317511.1">
    <property type="nucleotide sequence ID" value="NZ_AP021874.1"/>
</dbReference>
<keyword evidence="2" id="KW-1185">Reference proteome</keyword>
<name>A0A5K7YJU8_9BACT</name>
<sequence>MSAEKNPVYIWPGVILLFLLVMLAAGRALAEEAGTFSGSWIVSGTYRTLDFAEGREVLTFRLSGHVNLKNEIGTVADLWSECTGLWDAGTGTATRCVWRTPGGEDAAYSILEGRLVEEGVRVNGTFVGGAGRLKGLTGGLTFTWTSVFRNRTENRFTGHTENLSGSYQLP</sequence>
<reference evidence="1 2" key="1">
    <citation type="submission" date="2019-11" db="EMBL/GenBank/DDBJ databases">
        <title>Comparative genomics of hydrocarbon-degrading Desulfosarcina strains.</title>
        <authorList>
            <person name="Watanabe M."/>
            <person name="Kojima H."/>
            <person name="Fukui M."/>
        </authorList>
    </citation>
    <scope>NUCLEOTIDE SEQUENCE [LARGE SCALE GENOMIC DNA]</scope>
    <source>
        <strain evidence="1 2">PL12</strain>
    </source>
</reference>
<dbReference type="OrthoDB" id="5519302at2"/>